<dbReference type="EMBL" id="CAJZAF010000017">
    <property type="protein sequence ID" value="CAG9176079.1"/>
    <property type="molecule type" value="Genomic_DNA"/>
</dbReference>
<evidence type="ECO:0000313" key="2">
    <source>
        <dbReference type="EMBL" id="CAG9176079.1"/>
    </source>
</evidence>
<feature type="transmembrane region" description="Helical" evidence="1">
    <location>
        <begin position="6"/>
        <end position="24"/>
    </location>
</feature>
<dbReference type="NCBIfam" id="TIGR02115">
    <property type="entry name" value="potass_kdpF"/>
    <property type="match status" value="1"/>
</dbReference>
<keyword evidence="1" id="KW-0472">Membrane</keyword>
<proteinExistence type="predicted"/>
<keyword evidence="3" id="KW-1185">Reference proteome</keyword>
<accession>A0ABN7YRI1</accession>
<organism evidence="2 3">
    <name type="scientific">Cupriavidus pinatubonensis</name>
    <dbReference type="NCBI Taxonomy" id="248026"/>
    <lineage>
        <taxon>Bacteria</taxon>
        <taxon>Pseudomonadati</taxon>
        <taxon>Pseudomonadota</taxon>
        <taxon>Betaproteobacteria</taxon>
        <taxon>Burkholderiales</taxon>
        <taxon>Burkholderiaceae</taxon>
        <taxon>Cupriavidus</taxon>
    </lineage>
</organism>
<keyword evidence="1" id="KW-1133">Transmembrane helix</keyword>
<sequence>MVWADLLSGALAALIFIYLLIALFRPEKF</sequence>
<name>A0ABN7YRI1_9BURK</name>
<gene>
    <name evidence="2" type="ORF">LMG23994_03254</name>
</gene>
<reference evidence="2 3" key="1">
    <citation type="submission" date="2021-08" db="EMBL/GenBank/DDBJ databases">
        <authorList>
            <person name="Peeters C."/>
        </authorList>
    </citation>
    <scope>NUCLEOTIDE SEQUENCE [LARGE SCALE GENOMIC DNA]</scope>
    <source>
        <strain evidence="2 3">LMG 23994</strain>
    </source>
</reference>
<keyword evidence="1" id="KW-0812">Transmembrane</keyword>
<protein>
    <recommendedName>
        <fullName evidence="4">K+-transporting ATPase, F subunit</fullName>
    </recommendedName>
</protein>
<evidence type="ECO:0000313" key="3">
    <source>
        <dbReference type="Proteomes" id="UP000701702"/>
    </source>
</evidence>
<dbReference type="Proteomes" id="UP000701702">
    <property type="component" value="Unassembled WGS sequence"/>
</dbReference>
<dbReference type="RefSeq" id="WP_224003516.1">
    <property type="nucleotide sequence ID" value="NZ_CAJZAF010000017.1"/>
</dbReference>
<evidence type="ECO:0008006" key="4">
    <source>
        <dbReference type="Google" id="ProtNLM"/>
    </source>
</evidence>
<evidence type="ECO:0000256" key="1">
    <source>
        <dbReference type="SAM" id="Phobius"/>
    </source>
</evidence>
<comment type="caution">
    <text evidence="2">The sequence shown here is derived from an EMBL/GenBank/DDBJ whole genome shotgun (WGS) entry which is preliminary data.</text>
</comment>
<dbReference type="Pfam" id="PF09604">
    <property type="entry name" value="Potass_KdpF"/>
    <property type="match status" value="1"/>
</dbReference>
<dbReference type="InterPro" id="IPR011726">
    <property type="entry name" value="KdpF"/>
</dbReference>